<dbReference type="OrthoDB" id="9974981at2759"/>
<evidence type="ECO:0000313" key="6">
    <source>
        <dbReference type="Proteomes" id="UP000799424"/>
    </source>
</evidence>
<dbReference type="InterPro" id="IPR036291">
    <property type="entry name" value="NAD(P)-bd_dom_sf"/>
</dbReference>
<dbReference type="Gene3D" id="3.40.50.720">
    <property type="entry name" value="NAD(P)-binding Rossmann-like Domain"/>
    <property type="match status" value="1"/>
</dbReference>
<dbReference type="AlphaFoldDB" id="A0A6A7AHD2"/>
<evidence type="ECO:0000256" key="2">
    <source>
        <dbReference type="ARBA" id="ARBA00022857"/>
    </source>
</evidence>
<comment type="similarity">
    <text evidence="1">Belongs to the NmrA-type oxidoreductase family. Isoflavone reductase subfamily.</text>
</comment>
<keyword evidence="2" id="KW-0521">NADP</keyword>
<evidence type="ECO:0000256" key="3">
    <source>
        <dbReference type="ARBA" id="ARBA00023002"/>
    </source>
</evidence>
<reference evidence="5" key="1">
    <citation type="journal article" date="2020" name="Stud. Mycol.">
        <title>101 Dothideomycetes genomes: a test case for predicting lifestyles and emergence of pathogens.</title>
        <authorList>
            <person name="Haridas S."/>
            <person name="Albert R."/>
            <person name="Binder M."/>
            <person name="Bloem J."/>
            <person name="Labutti K."/>
            <person name="Salamov A."/>
            <person name="Andreopoulos B."/>
            <person name="Baker S."/>
            <person name="Barry K."/>
            <person name="Bills G."/>
            <person name="Bluhm B."/>
            <person name="Cannon C."/>
            <person name="Castanera R."/>
            <person name="Culley D."/>
            <person name="Daum C."/>
            <person name="Ezra D."/>
            <person name="Gonzalez J."/>
            <person name="Henrissat B."/>
            <person name="Kuo A."/>
            <person name="Liang C."/>
            <person name="Lipzen A."/>
            <person name="Lutzoni F."/>
            <person name="Magnuson J."/>
            <person name="Mondo S."/>
            <person name="Nolan M."/>
            <person name="Ohm R."/>
            <person name="Pangilinan J."/>
            <person name="Park H.-J."/>
            <person name="Ramirez L."/>
            <person name="Alfaro M."/>
            <person name="Sun H."/>
            <person name="Tritt A."/>
            <person name="Yoshinaga Y."/>
            <person name="Zwiers L.-H."/>
            <person name="Turgeon B."/>
            <person name="Goodwin S."/>
            <person name="Spatafora J."/>
            <person name="Crous P."/>
            <person name="Grigoriev I."/>
        </authorList>
    </citation>
    <scope>NUCLEOTIDE SEQUENCE</scope>
    <source>
        <strain evidence="5">CBS 113818</strain>
    </source>
</reference>
<accession>A0A6A7AHD2</accession>
<dbReference type="GO" id="GO:0016491">
    <property type="term" value="F:oxidoreductase activity"/>
    <property type="evidence" value="ECO:0007669"/>
    <property type="project" value="UniProtKB-KW"/>
</dbReference>
<dbReference type="InterPro" id="IPR016040">
    <property type="entry name" value="NAD(P)-bd_dom"/>
</dbReference>
<dbReference type="PANTHER" id="PTHR47706:SF10">
    <property type="entry name" value="NMRA-LIKE DOMAIN-CONTAINING PROTEIN"/>
    <property type="match status" value="1"/>
</dbReference>
<dbReference type="PANTHER" id="PTHR47706">
    <property type="entry name" value="NMRA-LIKE FAMILY PROTEIN"/>
    <property type="match status" value="1"/>
</dbReference>
<proteinExistence type="inferred from homology"/>
<dbReference type="Gene3D" id="3.90.25.10">
    <property type="entry name" value="UDP-galactose 4-epimerase, domain 1"/>
    <property type="match status" value="1"/>
</dbReference>
<keyword evidence="3" id="KW-0560">Oxidoreductase</keyword>
<gene>
    <name evidence="5" type="ORF">CC86DRAFT_93205</name>
</gene>
<dbReference type="SUPFAM" id="SSF51735">
    <property type="entry name" value="NAD(P)-binding Rossmann-fold domains"/>
    <property type="match status" value="1"/>
</dbReference>
<keyword evidence="6" id="KW-1185">Reference proteome</keyword>
<organism evidence="5 6">
    <name type="scientific">Ophiobolus disseminans</name>
    <dbReference type="NCBI Taxonomy" id="1469910"/>
    <lineage>
        <taxon>Eukaryota</taxon>
        <taxon>Fungi</taxon>
        <taxon>Dikarya</taxon>
        <taxon>Ascomycota</taxon>
        <taxon>Pezizomycotina</taxon>
        <taxon>Dothideomycetes</taxon>
        <taxon>Pleosporomycetidae</taxon>
        <taxon>Pleosporales</taxon>
        <taxon>Pleosporineae</taxon>
        <taxon>Phaeosphaeriaceae</taxon>
        <taxon>Ophiobolus</taxon>
    </lineage>
</organism>
<dbReference type="CDD" id="cd05259">
    <property type="entry name" value="PCBER_SDR_a"/>
    <property type="match status" value="1"/>
</dbReference>
<evidence type="ECO:0000256" key="1">
    <source>
        <dbReference type="ARBA" id="ARBA00005725"/>
    </source>
</evidence>
<name>A0A6A7AHD2_9PLEO</name>
<protein>
    <submittedName>
        <fullName evidence="5">NAD(P)-binding protein</fullName>
    </submittedName>
</protein>
<feature type="domain" description="NAD(P)-binding" evidence="4">
    <location>
        <begin position="12"/>
        <end position="163"/>
    </location>
</feature>
<dbReference type="InterPro" id="IPR045312">
    <property type="entry name" value="PCBER-like"/>
</dbReference>
<dbReference type="InterPro" id="IPR051609">
    <property type="entry name" value="NmrA/Isoflavone_reductase-like"/>
</dbReference>
<evidence type="ECO:0000259" key="4">
    <source>
        <dbReference type="Pfam" id="PF13460"/>
    </source>
</evidence>
<dbReference type="Pfam" id="PF13460">
    <property type="entry name" value="NAD_binding_10"/>
    <property type="match status" value="1"/>
</dbReference>
<sequence>MSAPIKNVLIAGASGSVGAPILKALLEEPSFNITILSRGTSAAKFPNGVPVKRVSDDFTTSELTEVFKGQDAVVVAITTTAVVEDVDGSKGGLAFRLIDAAVAAGVHRFIPSEYGTNNLDPRPRKLVPVYDRKGEVLEYLMQKANDSHGKLTWTSISCGTWLDWGLDPARSGNFLGIDVKARKATIWDSGNSRTAVTTSANTGLAVARALTHADLTENKQVFLADFTTTPNAIVHALETQTASEFSIQRKDSVPELKSLREKFDSGEFAATFSLLAITAVADVDVAYDLEKEQEIWNEKLGLPKITLEDVIGDAVKLAKGS</sequence>
<evidence type="ECO:0000313" key="5">
    <source>
        <dbReference type="EMBL" id="KAF2832710.1"/>
    </source>
</evidence>
<dbReference type="Proteomes" id="UP000799424">
    <property type="component" value="Unassembled WGS sequence"/>
</dbReference>
<dbReference type="EMBL" id="MU006217">
    <property type="protein sequence ID" value="KAF2832710.1"/>
    <property type="molecule type" value="Genomic_DNA"/>
</dbReference>